<dbReference type="Proteomes" id="UP000693715">
    <property type="component" value="Chromosome"/>
</dbReference>
<organism evidence="2 3">
    <name type="scientific">Photorhabdus akhurstii</name>
    <dbReference type="NCBI Taxonomy" id="171438"/>
    <lineage>
        <taxon>Bacteria</taxon>
        <taxon>Pseudomonadati</taxon>
        <taxon>Pseudomonadota</taxon>
        <taxon>Gammaproteobacteria</taxon>
        <taxon>Enterobacterales</taxon>
        <taxon>Morganellaceae</taxon>
        <taxon>Photorhabdus</taxon>
    </lineage>
</organism>
<evidence type="ECO:0000313" key="2">
    <source>
        <dbReference type="EMBL" id="QXF34630.1"/>
    </source>
</evidence>
<accession>A0ABX8LXR0</accession>
<protein>
    <submittedName>
        <fullName evidence="2">Uncharacterized protein</fullName>
    </submittedName>
</protein>
<sequence length="158" mass="18715">MIEIMKRIILFFLFFVSFICQAQDNIVQGPFSLDKNITISFIKERNKSISLVEKYDKNRKVIDNYNVYDGVPEIKTVFFIFVDKVKNAAVLVSWNEENISAIRYKVFFYRYDRGELVINRRLTNDENLSGYDGYGSSGLIFDYKDSDSIRKYIKEKYK</sequence>
<feature type="chain" id="PRO_5047349277" evidence="1">
    <location>
        <begin position="23"/>
        <end position="158"/>
    </location>
</feature>
<name>A0ABX8LXR0_9GAMM</name>
<proteinExistence type="predicted"/>
<dbReference type="EMBL" id="CP020335">
    <property type="protein sequence ID" value="QXF34630.1"/>
    <property type="molecule type" value="Genomic_DNA"/>
</dbReference>
<gene>
    <name evidence="2" type="ORF">B0X70_16775</name>
</gene>
<keyword evidence="1" id="KW-0732">Signal</keyword>
<feature type="signal peptide" evidence="1">
    <location>
        <begin position="1"/>
        <end position="22"/>
    </location>
</feature>
<evidence type="ECO:0000313" key="3">
    <source>
        <dbReference type="Proteomes" id="UP000693715"/>
    </source>
</evidence>
<evidence type="ECO:0000256" key="1">
    <source>
        <dbReference type="SAM" id="SignalP"/>
    </source>
</evidence>
<keyword evidence="3" id="KW-1185">Reference proteome</keyword>
<reference evidence="2 3" key="1">
    <citation type="submission" date="2017-03" db="EMBL/GenBank/DDBJ databases">
        <title>Genome comparison of Photorhabdus luminescens strain 0813-124 phase variants.</title>
        <authorList>
            <person name="Chien C.-C."/>
            <person name="Chen W.-J."/>
            <person name="Shih M.-C."/>
            <person name="Hsieh F.-C."/>
        </authorList>
    </citation>
    <scope>NUCLEOTIDE SEQUENCE [LARGE SCALE GENOMIC DNA]</scope>
    <source>
        <strain evidence="2 3">0813-124 phase II</strain>
    </source>
</reference>